<keyword evidence="1" id="KW-0472">Membrane</keyword>
<dbReference type="OrthoDB" id="87655at2"/>
<dbReference type="PANTHER" id="PTHR40078:SF1">
    <property type="entry name" value="INTEGRAL MEMBRANE PROTEIN"/>
    <property type="match status" value="1"/>
</dbReference>
<accession>A0A7J5BFP0</accession>
<feature type="transmembrane region" description="Helical" evidence="1">
    <location>
        <begin position="169"/>
        <end position="187"/>
    </location>
</feature>
<reference evidence="2 3" key="1">
    <citation type="submission" date="2019-09" db="EMBL/GenBank/DDBJ databases">
        <title>Phylogeny of genus Pseudoclavibacter and closely related genus.</title>
        <authorList>
            <person name="Li Y."/>
        </authorList>
    </citation>
    <scope>NUCLEOTIDE SEQUENCE [LARGE SCALE GENOMIC DNA]</scope>
    <source>
        <strain evidence="2 3">KCTC 13959</strain>
    </source>
</reference>
<evidence type="ECO:0000313" key="2">
    <source>
        <dbReference type="EMBL" id="KAB1645093.1"/>
    </source>
</evidence>
<feature type="transmembrane region" description="Helical" evidence="1">
    <location>
        <begin position="20"/>
        <end position="39"/>
    </location>
</feature>
<evidence type="ECO:0000313" key="3">
    <source>
        <dbReference type="Proteomes" id="UP000433493"/>
    </source>
</evidence>
<feature type="transmembrane region" description="Helical" evidence="1">
    <location>
        <begin position="85"/>
        <end position="106"/>
    </location>
</feature>
<gene>
    <name evidence="2" type="ORF">F8O05_02225</name>
</gene>
<feature type="transmembrane region" description="Helical" evidence="1">
    <location>
        <begin position="59"/>
        <end position="78"/>
    </location>
</feature>
<keyword evidence="1" id="KW-1133">Transmembrane helix</keyword>
<dbReference type="PANTHER" id="PTHR40078">
    <property type="entry name" value="INTEGRAL MEMBRANE PROTEIN-RELATED"/>
    <property type="match status" value="1"/>
</dbReference>
<feature type="transmembrane region" description="Helical" evidence="1">
    <location>
        <begin position="193"/>
        <end position="211"/>
    </location>
</feature>
<dbReference type="Pfam" id="PF19700">
    <property type="entry name" value="DUF6198"/>
    <property type="match status" value="1"/>
</dbReference>
<keyword evidence="1" id="KW-0812">Transmembrane</keyword>
<sequence>MSDPKEVSRGVNLTLRYLTFLVGIFIMSIGIALSVYALIGTTPISAIPLVMSYATPFSLGVYTVGINIVLLIFQILLLRRRFELIQLLQIPAAFAFGSFCDLSVWLLRGLDGVAADSYLIQLGLSLAASVVLGIGVWLQVTPRVLTLAGDGAAVALEIVTRRPFSTVKIMVDSTLVVIAVILSLLFFGELLGVREGTVIAAVLVGYVVRLLHRHVKWPAVLSRPGVHGS</sequence>
<comment type="caution">
    <text evidence="2">The sequence shown here is derived from an EMBL/GenBank/DDBJ whole genome shotgun (WGS) entry which is preliminary data.</text>
</comment>
<evidence type="ECO:0000256" key="1">
    <source>
        <dbReference type="SAM" id="Phobius"/>
    </source>
</evidence>
<dbReference type="RefSeq" id="WP_158051103.1">
    <property type="nucleotide sequence ID" value="NZ_WBKB01000001.1"/>
</dbReference>
<name>A0A7J5BFP0_9MICO</name>
<dbReference type="InterPro" id="IPR038750">
    <property type="entry name" value="YczE/YyaS-like"/>
</dbReference>
<organism evidence="2 3">
    <name type="scientific">Gulosibacter chungangensis</name>
    <dbReference type="NCBI Taxonomy" id="979746"/>
    <lineage>
        <taxon>Bacteria</taxon>
        <taxon>Bacillati</taxon>
        <taxon>Actinomycetota</taxon>
        <taxon>Actinomycetes</taxon>
        <taxon>Micrococcales</taxon>
        <taxon>Microbacteriaceae</taxon>
        <taxon>Gulosibacter</taxon>
    </lineage>
</organism>
<dbReference type="Proteomes" id="UP000433493">
    <property type="component" value="Unassembled WGS sequence"/>
</dbReference>
<feature type="transmembrane region" description="Helical" evidence="1">
    <location>
        <begin position="118"/>
        <end position="138"/>
    </location>
</feature>
<proteinExistence type="predicted"/>
<protein>
    <submittedName>
        <fullName evidence="2">YitT family protein</fullName>
    </submittedName>
</protein>
<dbReference type="EMBL" id="WBKB01000001">
    <property type="protein sequence ID" value="KAB1645093.1"/>
    <property type="molecule type" value="Genomic_DNA"/>
</dbReference>
<dbReference type="AlphaFoldDB" id="A0A7J5BFP0"/>
<keyword evidence="3" id="KW-1185">Reference proteome</keyword>